<keyword evidence="2" id="KW-1185">Reference proteome</keyword>
<accession>A0A975GTS8</accession>
<gene>
    <name evidence="1" type="ORF">dnm_085230</name>
</gene>
<dbReference type="Proteomes" id="UP000663722">
    <property type="component" value="Chromosome"/>
</dbReference>
<evidence type="ECO:0000313" key="1">
    <source>
        <dbReference type="EMBL" id="QTA92443.1"/>
    </source>
</evidence>
<name>A0A975GTS8_9BACT</name>
<dbReference type="AlphaFoldDB" id="A0A975GTS8"/>
<reference evidence="1" key="1">
    <citation type="journal article" date="2021" name="Microb. Physiol.">
        <title>Proteogenomic Insights into the Physiology of Marine, Sulfate-Reducing, Filamentous Desulfonema limicola and Desulfonema magnum.</title>
        <authorList>
            <person name="Schnaars V."/>
            <person name="Wohlbrand L."/>
            <person name="Scheve S."/>
            <person name="Hinrichs C."/>
            <person name="Reinhardt R."/>
            <person name="Rabus R."/>
        </authorList>
    </citation>
    <scope>NUCLEOTIDE SEQUENCE</scope>
    <source>
        <strain evidence="1">4be13</strain>
    </source>
</reference>
<protein>
    <submittedName>
        <fullName evidence="1">Uncharacterized protein</fullName>
    </submittedName>
</protein>
<proteinExistence type="predicted"/>
<dbReference type="KEGG" id="dmm:dnm_085230"/>
<evidence type="ECO:0000313" key="2">
    <source>
        <dbReference type="Proteomes" id="UP000663722"/>
    </source>
</evidence>
<sequence length="53" mass="6108">MFCFLLDAFQIKRGNFRKGLVADNRSYVIPEKVLFCVTAYLTFVLSGNWQISS</sequence>
<dbReference type="EMBL" id="CP061800">
    <property type="protein sequence ID" value="QTA92443.1"/>
    <property type="molecule type" value="Genomic_DNA"/>
</dbReference>
<organism evidence="1 2">
    <name type="scientific">Desulfonema magnum</name>
    <dbReference type="NCBI Taxonomy" id="45655"/>
    <lineage>
        <taxon>Bacteria</taxon>
        <taxon>Pseudomonadati</taxon>
        <taxon>Thermodesulfobacteriota</taxon>
        <taxon>Desulfobacteria</taxon>
        <taxon>Desulfobacterales</taxon>
        <taxon>Desulfococcaceae</taxon>
        <taxon>Desulfonema</taxon>
    </lineage>
</organism>